<comment type="caution">
    <text evidence="1">The sequence shown here is derived from an EMBL/GenBank/DDBJ whole genome shotgun (WGS) entry which is preliminary data.</text>
</comment>
<proteinExistence type="predicted"/>
<gene>
    <name evidence="1" type="ORF">DNHGIG_07990</name>
</gene>
<protein>
    <recommendedName>
        <fullName evidence="3">Gp5/Type VI secretion system Vgr protein OB-fold domain-containing protein</fullName>
    </recommendedName>
</protein>
<evidence type="ECO:0008006" key="3">
    <source>
        <dbReference type="Google" id="ProtNLM"/>
    </source>
</evidence>
<evidence type="ECO:0000313" key="1">
    <source>
        <dbReference type="EMBL" id="GIM45250.1"/>
    </source>
</evidence>
<keyword evidence="2" id="KW-1185">Reference proteome</keyword>
<name>A0AAV4LBQ9_9BACL</name>
<evidence type="ECO:0000313" key="2">
    <source>
        <dbReference type="Proteomes" id="UP001057291"/>
    </source>
</evidence>
<sequence length="254" mass="26965">MRLGDSPAHIHSSLQSGQNPLAGHAYEGKVIAIHPEDSSVDVALFGGQILRRVRVLFNSANTVAGFRYLASVANNDDAQNTPNGIVDKAIPTKIADTFATIIYVQGQTLVPRVIGFTFPNDAQMHVNELGLAMFRHESGVYSLIDKNGHHEIHYPDGSYIIFGPDTTPKTLATGDQAQEWNPPNTTTPINLTINLAQQGVTISVQNGNVTINGAKQINLNAANGSNNASISINGNGSVTASKTVNGITTSNNLV</sequence>
<dbReference type="AlphaFoldDB" id="A0AAV4LBQ9"/>
<accession>A0AAV4LBQ9</accession>
<dbReference type="InterPro" id="IPR047002">
    <property type="entry name" value="Tcp10_C_sf"/>
</dbReference>
<dbReference type="Gene3D" id="2.60.450.20">
    <property type="match status" value="1"/>
</dbReference>
<dbReference type="Proteomes" id="UP001057291">
    <property type="component" value="Unassembled WGS sequence"/>
</dbReference>
<organism evidence="1 2">
    <name type="scientific">Collibacillus ludicampi</name>
    <dbReference type="NCBI Taxonomy" id="2771369"/>
    <lineage>
        <taxon>Bacteria</taxon>
        <taxon>Bacillati</taxon>
        <taxon>Bacillota</taxon>
        <taxon>Bacilli</taxon>
        <taxon>Bacillales</taxon>
        <taxon>Alicyclobacillaceae</taxon>
        <taxon>Collibacillus</taxon>
    </lineage>
</organism>
<reference evidence="1" key="1">
    <citation type="journal article" date="2023" name="Int. J. Syst. Evol. Microbiol.">
        <title>Collibacillus ludicampi gen. nov., sp. nov., a new soil bacterium of the family Alicyclobacillaceae.</title>
        <authorList>
            <person name="Jojima T."/>
            <person name="Ioku Y."/>
            <person name="Fukuta Y."/>
            <person name="Shirasaka N."/>
            <person name="Matsumura Y."/>
            <person name="Mori M."/>
        </authorList>
    </citation>
    <scope>NUCLEOTIDE SEQUENCE</scope>
    <source>
        <strain evidence="1">TP075</strain>
    </source>
</reference>
<dbReference type="EMBL" id="BOQE01000001">
    <property type="protein sequence ID" value="GIM45250.1"/>
    <property type="molecule type" value="Genomic_DNA"/>
</dbReference>